<protein>
    <submittedName>
        <fullName evidence="1">Uncharacterized protein</fullName>
    </submittedName>
</protein>
<proteinExistence type="predicted"/>
<sequence>MHTLISIHFQGWHNAAAAIFQGGGGGGRKALDPCKSKTYEQESQEWQHQGVWGAFPTASWPTESWVELLGISQFGTRERENGGGEHIVTTSHVDHRDRESGAALKRDLQLWVRPTINVQRNSNDFPSIDCDQRVRAVIVVSESLEKRGKRTGMIAAACKLNVPLWGRGSDEVEPNLALTAGPVQYVLLTCSNLRRNKNTTRETPPNSLHTGRASLVHGRYRYPGYSLPNTAACVPSWIVSHLRPALLVLEEDEEVACATLENESESPGRKVFIRRTPPRRDSQAVWRQPASDHESAMRYKEEAWHFHILDSVSRSRIREALFGENGIGVGSSDDWRYSKLAK</sequence>
<evidence type="ECO:0000313" key="2">
    <source>
        <dbReference type="Proteomes" id="UP001218218"/>
    </source>
</evidence>
<gene>
    <name evidence="1" type="ORF">DFH08DRAFT_826274</name>
</gene>
<keyword evidence="2" id="KW-1185">Reference proteome</keyword>
<dbReference type="Proteomes" id="UP001218218">
    <property type="component" value="Unassembled WGS sequence"/>
</dbReference>
<accession>A0AAD6Z0K6</accession>
<dbReference type="EMBL" id="JARIHO010000111">
    <property type="protein sequence ID" value="KAJ7302809.1"/>
    <property type="molecule type" value="Genomic_DNA"/>
</dbReference>
<dbReference type="AlphaFoldDB" id="A0AAD6Z0K6"/>
<reference evidence="1" key="1">
    <citation type="submission" date="2023-03" db="EMBL/GenBank/DDBJ databases">
        <title>Massive genome expansion in bonnet fungi (Mycena s.s.) driven by repeated elements and novel gene families across ecological guilds.</title>
        <authorList>
            <consortium name="Lawrence Berkeley National Laboratory"/>
            <person name="Harder C.B."/>
            <person name="Miyauchi S."/>
            <person name="Viragh M."/>
            <person name="Kuo A."/>
            <person name="Thoen E."/>
            <person name="Andreopoulos B."/>
            <person name="Lu D."/>
            <person name="Skrede I."/>
            <person name="Drula E."/>
            <person name="Henrissat B."/>
            <person name="Morin E."/>
            <person name="Kohler A."/>
            <person name="Barry K."/>
            <person name="LaButti K."/>
            <person name="Morin E."/>
            <person name="Salamov A."/>
            <person name="Lipzen A."/>
            <person name="Mereny Z."/>
            <person name="Hegedus B."/>
            <person name="Baldrian P."/>
            <person name="Stursova M."/>
            <person name="Weitz H."/>
            <person name="Taylor A."/>
            <person name="Grigoriev I.V."/>
            <person name="Nagy L.G."/>
            <person name="Martin F."/>
            <person name="Kauserud H."/>
        </authorList>
    </citation>
    <scope>NUCLEOTIDE SEQUENCE</scope>
    <source>
        <strain evidence="1">CBHHK002</strain>
    </source>
</reference>
<evidence type="ECO:0000313" key="1">
    <source>
        <dbReference type="EMBL" id="KAJ7302809.1"/>
    </source>
</evidence>
<organism evidence="1 2">
    <name type="scientific">Mycena albidolilacea</name>
    <dbReference type="NCBI Taxonomy" id="1033008"/>
    <lineage>
        <taxon>Eukaryota</taxon>
        <taxon>Fungi</taxon>
        <taxon>Dikarya</taxon>
        <taxon>Basidiomycota</taxon>
        <taxon>Agaricomycotina</taxon>
        <taxon>Agaricomycetes</taxon>
        <taxon>Agaricomycetidae</taxon>
        <taxon>Agaricales</taxon>
        <taxon>Marasmiineae</taxon>
        <taxon>Mycenaceae</taxon>
        <taxon>Mycena</taxon>
    </lineage>
</organism>
<comment type="caution">
    <text evidence="1">The sequence shown here is derived from an EMBL/GenBank/DDBJ whole genome shotgun (WGS) entry which is preliminary data.</text>
</comment>
<name>A0AAD6Z0K6_9AGAR</name>